<dbReference type="Gene3D" id="3.40.50.300">
    <property type="entry name" value="P-loop containing nucleotide triphosphate hydrolases"/>
    <property type="match status" value="1"/>
</dbReference>
<name>D3PF40_DEFDS</name>
<keyword evidence="2" id="KW-0614">Plasmid</keyword>
<dbReference type="Proteomes" id="UP000001520">
    <property type="component" value="Plasmid megaplasmid pDF308"/>
</dbReference>
<protein>
    <recommendedName>
        <fullName evidence="1">AAA domain-containing protein</fullName>
    </recommendedName>
</protein>
<dbReference type="SUPFAM" id="SSF52540">
    <property type="entry name" value="P-loop containing nucleoside triphosphate hydrolases"/>
    <property type="match status" value="1"/>
</dbReference>
<dbReference type="InterPro" id="IPR025669">
    <property type="entry name" value="AAA_dom"/>
</dbReference>
<evidence type="ECO:0000313" key="3">
    <source>
        <dbReference type="Proteomes" id="UP000001520"/>
    </source>
</evidence>
<geneLocation type="plasmid" evidence="2 3">
    <name>megaplasmid pDF308</name>
</geneLocation>
<dbReference type="HOGENOM" id="CLU_037612_4_0_0"/>
<keyword evidence="3" id="KW-1185">Reference proteome</keyword>
<evidence type="ECO:0000259" key="1">
    <source>
        <dbReference type="Pfam" id="PF13614"/>
    </source>
</evidence>
<dbReference type="CDD" id="cd02042">
    <property type="entry name" value="ParAB_family"/>
    <property type="match status" value="1"/>
</dbReference>
<dbReference type="OrthoDB" id="69313at2"/>
<dbReference type="KEGG" id="ddf:DEFDS_P212"/>
<sequence>MEKFVLSVASHKGGVGKTTLCFELPFLLLERGYKNILIIDLDPQANLSEKFIDDEEVKSKLSVSEFLNYVNEHEFTKDMMITALQLLDEIIIKYPFKKDIISVIGSNLTLSKVKLKMQNNTNIIFRIKEITSIFFKDYDAVIIDLPPSVEFLTILALSISTHFIIPTTLDRDSIQGIDDILSLYNEIHRFYNKNLSFVGIIPTLVDNRTLIDKHLKTALREGYANKVFQSQISRSTKIRESLSFKKYIGEMYSQNEKIIQELNLFTDELLTKIKNSNKNRVGQVS</sequence>
<proteinExistence type="predicted"/>
<evidence type="ECO:0000313" key="2">
    <source>
        <dbReference type="EMBL" id="BAI81832.1"/>
    </source>
</evidence>
<dbReference type="InterPro" id="IPR027417">
    <property type="entry name" value="P-loop_NTPase"/>
</dbReference>
<dbReference type="Pfam" id="PF13614">
    <property type="entry name" value="AAA_31"/>
    <property type="match status" value="1"/>
</dbReference>
<organism evidence="2 3">
    <name type="scientific">Deferribacter desulfuricans (strain DSM 14783 / JCM 11476 / NBRC 101012 / SSM1)</name>
    <dbReference type="NCBI Taxonomy" id="639282"/>
    <lineage>
        <taxon>Bacteria</taxon>
        <taxon>Pseudomonadati</taxon>
        <taxon>Deferribacterota</taxon>
        <taxon>Deferribacteres</taxon>
        <taxon>Deferribacterales</taxon>
        <taxon>Deferribacteraceae</taxon>
        <taxon>Deferribacter</taxon>
    </lineage>
</organism>
<dbReference type="PANTHER" id="PTHR13696">
    <property type="entry name" value="P-LOOP CONTAINING NUCLEOSIDE TRIPHOSPHATE HYDROLASE"/>
    <property type="match status" value="1"/>
</dbReference>
<feature type="domain" description="AAA" evidence="1">
    <location>
        <begin position="5"/>
        <end position="196"/>
    </location>
</feature>
<dbReference type="eggNOG" id="COG1192">
    <property type="taxonomic scope" value="Bacteria"/>
</dbReference>
<gene>
    <name evidence="2" type="ordered locus">DEFDS_P212</name>
</gene>
<accession>D3PF40</accession>
<dbReference type="AlphaFoldDB" id="D3PF40"/>
<dbReference type="EMBL" id="AP011530">
    <property type="protein sequence ID" value="BAI81832.1"/>
    <property type="molecule type" value="Genomic_DNA"/>
</dbReference>
<dbReference type="RefSeq" id="WP_013009044.1">
    <property type="nucleotide sequence ID" value="NC_013940.1"/>
</dbReference>
<reference evidence="2 3" key="1">
    <citation type="journal article" date="2010" name="DNA Res.">
        <title>Bacterial lifestyle in a deep-sea hydrothermal vent chimney revealed by the genome sequence of the thermophilic bacterium Deferribacter desulfuricans SSM1.</title>
        <authorList>
            <person name="Takaki Y."/>
            <person name="Shimamura S."/>
            <person name="Nakagawa S."/>
            <person name="Fukuhara Y."/>
            <person name="Horikawa H."/>
            <person name="Ankai A."/>
            <person name="Harada T."/>
            <person name="Hosoyama A."/>
            <person name="Oguchi A."/>
            <person name="Fukui S."/>
            <person name="Fujita N."/>
            <person name="Takami H."/>
            <person name="Takai K."/>
        </authorList>
    </citation>
    <scope>NUCLEOTIDE SEQUENCE [LARGE SCALE GENOMIC DNA]</scope>
    <source>
        <strain evidence="3">DSM 14783 / JCM 11476 / NBRC 101012 / SSM1</strain>
        <plasmid evidence="3">Plasmid megaplasmid pDF308</plasmid>
    </source>
</reference>
<dbReference type="InterPro" id="IPR050678">
    <property type="entry name" value="DNA_Partitioning_ATPase"/>
</dbReference>
<dbReference type="PANTHER" id="PTHR13696:SF99">
    <property type="entry name" value="COBYRINIC ACID AC-DIAMIDE SYNTHASE"/>
    <property type="match status" value="1"/>
</dbReference>